<proteinExistence type="predicted"/>
<dbReference type="AlphaFoldDB" id="A0A383BFS9"/>
<accession>A0A383BFS9</accession>
<organism evidence="1">
    <name type="scientific">marine metagenome</name>
    <dbReference type="NCBI Taxonomy" id="408172"/>
    <lineage>
        <taxon>unclassified sequences</taxon>
        <taxon>metagenomes</taxon>
        <taxon>ecological metagenomes</taxon>
    </lineage>
</organism>
<sequence>MTIGLQAAALEPDAPALRESLLLWLRADDLKLKDGDPVFVWPDVGGRGHDLTPTKGVRKNGSGTAPRFVAASEVGGRPAVRFGPENGLAGSPDHPLELKGDAALTVVLVARYRPNEAKPPYDNLFFVGDPAGMGGVDPGRPTTALIEIDRSKPDRSSL</sequence>
<evidence type="ECO:0000313" key="1">
    <source>
        <dbReference type="EMBL" id="SVE18681.1"/>
    </source>
</evidence>
<reference evidence="1" key="1">
    <citation type="submission" date="2018-05" db="EMBL/GenBank/DDBJ databases">
        <authorList>
            <person name="Lanie J.A."/>
            <person name="Ng W.-L."/>
            <person name="Kazmierczak K.M."/>
            <person name="Andrzejewski T.M."/>
            <person name="Davidsen T.M."/>
            <person name="Wayne K.J."/>
            <person name="Tettelin H."/>
            <person name="Glass J.I."/>
            <person name="Rusch D."/>
            <person name="Podicherti R."/>
            <person name="Tsui H.-C.T."/>
            <person name="Winkler M.E."/>
        </authorList>
    </citation>
    <scope>NUCLEOTIDE SEQUENCE</scope>
</reference>
<name>A0A383BFS9_9ZZZZ</name>
<dbReference type="EMBL" id="UINC01199993">
    <property type="protein sequence ID" value="SVE18681.1"/>
    <property type="molecule type" value="Genomic_DNA"/>
</dbReference>
<protein>
    <submittedName>
        <fullName evidence="1">Uncharacterized protein</fullName>
    </submittedName>
</protein>
<gene>
    <name evidence="1" type="ORF">METZ01_LOCUS471535</name>
</gene>
<feature type="non-terminal residue" evidence="1">
    <location>
        <position position="158"/>
    </location>
</feature>